<reference evidence="5 6" key="1">
    <citation type="submission" date="2019-06" db="EMBL/GenBank/DDBJ databases">
        <title>Sequencing the genomes of 1000 actinobacteria strains.</title>
        <authorList>
            <person name="Klenk H.-P."/>
        </authorList>
    </citation>
    <scope>NUCLEOTIDE SEQUENCE [LARGE SCALE GENOMIC DNA]</scope>
    <source>
        <strain evidence="5 6">DSM 8251</strain>
    </source>
</reference>
<keyword evidence="1" id="KW-0479">Metal-binding</keyword>
<dbReference type="SUPFAM" id="SSF102588">
    <property type="entry name" value="LmbE-like"/>
    <property type="match status" value="1"/>
</dbReference>
<accession>A0A542ZRG1</accession>
<name>A0A542ZRG1_9ACTN</name>
<dbReference type="InterPro" id="IPR017810">
    <property type="entry name" value="Mycothiol_biosynthesis_MshB"/>
</dbReference>
<evidence type="ECO:0000256" key="2">
    <source>
        <dbReference type="ARBA" id="ARBA00022801"/>
    </source>
</evidence>
<comment type="caution">
    <text evidence="5">The sequence shown here is derived from an EMBL/GenBank/DDBJ whole genome shotgun (WGS) entry which is preliminary data.</text>
</comment>
<evidence type="ECO:0000256" key="1">
    <source>
        <dbReference type="ARBA" id="ARBA00022723"/>
    </source>
</evidence>
<dbReference type="NCBIfam" id="TIGR03445">
    <property type="entry name" value="mycothiol_MshB"/>
    <property type="match status" value="1"/>
</dbReference>
<proteinExistence type="predicted"/>
<dbReference type="Gene3D" id="3.40.50.10320">
    <property type="entry name" value="LmbE-like"/>
    <property type="match status" value="1"/>
</dbReference>
<organism evidence="5 6">
    <name type="scientific">Propioniferax innocua</name>
    <dbReference type="NCBI Taxonomy" id="1753"/>
    <lineage>
        <taxon>Bacteria</taxon>
        <taxon>Bacillati</taxon>
        <taxon>Actinomycetota</taxon>
        <taxon>Actinomycetes</taxon>
        <taxon>Propionibacteriales</taxon>
        <taxon>Propionibacteriaceae</taxon>
        <taxon>Propioniferax</taxon>
    </lineage>
</organism>
<gene>
    <name evidence="5" type="ORF">FB460_0723</name>
</gene>
<keyword evidence="3" id="KW-0862">Zinc</keyword>
<keyword evidence="6" id="KW-1185">Reference proteome</keyword>
<dbReference type="GO" id="GO:0035595">
    <property type="term" value="F:N-acetylglucosaminylinositol deacetylase activity"/>
    <property type="evidence" value="ECO:0007669"/>
    <property type="project" value="UniProtKB-EC"/>
</dbReference>
<dbReference type="PANTHER" id="PTHR12993">
    <property type="entry name" value="N-ACETYLGLUCOSAMINYL-PHOSPHATIDYLINOSITOL DE-N-ACETYLASE-RELATED"/>
    <property type="match status" value="1"/>
</dbReference>
<evidence type="ECO:0000256" key="4">
    <source>
        <dbReference type="NCBIfam" id="TIGR03445"/>
    </source>
</evidence>
<keyword evidence="2" id="KW-0378">Hydrolase</keyword>
<evidence type="ECO:0000313" key="6">
    <source>
        <dbReference type="Proteomes" id="UP000316196"/>
    </source>
</evidence>
<dbReference type="PANTHER" id="PTHR12993:SF26">
    <property type="entry name" value="1D-MYO-INOSITOL 2-ACETAMIDO-2-DEOXY-ALPHA-D-GLUCOPYRANOSIDE DEACETYLASE"/>
    <property type="match status" value="1"/>
</dbReference>
<evidence type="ECO:0000313" key="5">
    <source>
        <dbReference type="EMBL" id="TQL62931.1"/>
    </source>
</evidence>
<sequence length="321" mass="34822">MSYDSAGPDFCRLIFVGMGSLMTMTSRRLMLVHAHPDDEVTSTGLTMALHASRGDAVTLVTCTLGEEGEVVDPDLVHLAADREDSLAEHRITELEASMEALGITDAVRLGGDHCYRDSGMGTDENGNAVARDELHPGCFWLADLLEAANHMVALIRDRRPEVLITYDENGHYGHPDHIKAHRVAMYGAMLAAVPSHRRDLGEAWQVPRILWTALGESAMRAGLRRLQEIGDAETFGGMDPDGPLPPMVVPDDDISVTVHAPELMHRKIAAFRAHASQIQPDSGFVQMFEHESAHGMAGEAFRLAGGVPFPEGATDVFAGLD</sequence>
<dbReference type="InterPro" id="IPR003737">
    <property type="entry name" value="GlcNAc_PI_deacetylase-related"/>
</dbReference>
<dbReference type="GO" id="GO:0046872">
    <property type="term" value="F:metal ion binding"/>
    <property type="evidence" value="ECO:0007669"/>
    <property type="project" value="UniProtKB-KW"/>
</dbReference>
<protein>
    <recommendedName>
        <fullName evidence="4">N-acetyl-1-D-myo-inositol-2-amino-2-deoxy-alpha-D-glucopyranoside deacetylase</fullName>
        <ecNumber evidence="4">3.5.1.103</ecNumber>
    </recommendedName>
</protein>
<evidence type="ECO:0000256" key="3">
    <source>
        <dbReference type="ARBA" id="ARBA00022833"/>
    </source>
</evidence>
<dbReference type="InterPro" id="IPR024078">
    <property type="entry name" value="LmbE-like_dom_sf"/>
</dbReference>
<dbReference type="EC" id="3.5.1.103" evidence="4"/>
<dbReference type="AlphaFoldDB" id="A0A542ZRG1"/>
<dbReference type="Pfam" id="PF02585">
    <property type="entry name" value="PIG-L"/>
    <property type="match status" value="1"/>
</dbReference>
<dbReference type="GO" id="GO:0010125">
    <property type="term" value="P:mycothiol biosynthetic process"/>
    <property type="evidence" value="ECO:0007669"/>
    <property type="project" value="UniProtKB-UniRule"/>
</dbReference>
<dbReference type="EMBL" id="VFOR01000001">
    <property type="protein sequence ID" value="TQL62931.1"/>
    <property type="molecule type" value="Genomic_DNA"/>
</dbReference>
<dbReference type="Proteomes" id="UP000316196">
    <property type="component" value="Unassembled WGS sequence"/>
</dbReference>